<dbReference type="InterPro" id="IPR038740">
    <property type="entry name" value="BioF2-like_GNAT_dom"/>
</dbReference>
<feature type="domain" description="BioF2-like acetyltransferase" evidence="1">
    <location>
        <begin position="234"/>
        <end position="369"/>
    </location>
</feature>
<dbReference type="InterPro" id="IPR016181">
    <property type="entry name" value="Acyl_CoA_acyltransferase"/>
</dbReference>
<comment type="caution">
    <text evidence="2">The sequence shown here is derived from an EMBL/GenBank/DDBJ whole genome shotgun (WGS) entry which is preliminary data.</text>
</comment>
<dbReference type="NCBIfam" id="TIGR03019">
    <property type="entry name" value="pepcterm_femAB"/>
    <property type="match status" value="1"/>
</dbReference>
<keyword evidence="3" id="KW-1185">Reference proteome</keyword>
<dbReference type="PANTHER" id="PTHR36174">
    <property type="entry name" value="LIPID II:GLYCINE GLYCYLTRANSFERASE"/>
    <property type="match status" value="1"/>
</dbReference>
<dbReference type="RefSeq" id="WP_289363700.1">
    <property type="nucleotide sequence ID" value="NZ_JAUCBP010000002.1"/>
</dbReference>
<evidence type="ECO:0000313" key="3">
    <source>
        <dbReference type="Proteomes" id="UP001234343"/>
    </source>
</evidence>
<name>A0ABT7STW2_9ALTE</name>
<protein>
    <submittedName>
        <fullName evidence="2">FemAB family PEP-CTERM system-associated protein</fullName>
    </submittedName>
</protein>
<proteinExistence type="predicted"/>
<dbReference type="InterPro" id="IPR017469">
    <property type="entry name" value="PEP-CTERM_FemAB-rel"/>
</dbReference>
<dbReference type="Proteomes" id="UP001234343">
    <property type="component" value="Unassembled WGS sequence"/>
</dbReference>
<accession>A0ABT7STW2</accession>
<sequence length="428" mass="48379">MTLNELKSDLKQLKKQKGAVSKQFKSVAKGSAEHTALLEQMRAVSSSIKATEEQIKAFTKPSLESQAGVQHAEQFSQPTATYGGTITLCIANQEQVKAFWAWQKTQARSSVYHTQAIFEWLDSAQNNQCVMLLALDEKENILGGLPITIMRTRLFGHFAISQPFFNYGGPLTDYVDVFEQLLDFAEQWAFEMHLDYVEIRTLTPSDKRSSSNKKVSMVLPLANSTDELRQSFGAKVRAQVNKANEFSPSVTFGGDELLNDFYHVLSTNMRDLGTPLYEKAWFKSLIDVLPKRAHLCVVYVTGKPVAASFLIKNSGVMEIPWASTLRKVNHMNINMWMYDQILAFAIEQRCGWFDFGRSTSGAGTYRFKKQWGAKPVQHYWYTLGRDNTGVDDGLNPDNPKFKLAIAIWQRLPVWVTRIIGPLVAKQLP</sequence>
<organism evidence="2 3">
    <name type="scientific">Alteromonas arenosi</name>
    <dbReference type="NCBI Taxonomy" id="3055817"/>
    <lineage>
        <taxon>Bacteria</taxon>
        <taxon>Pseudomonadati</taxon>
        <taxon>Pseudomonadota</taxon>
        <taxon>Gammaproteobacteria</taxon>
        <taxon>Alteromonadales</taxon>
        <taxon>Alteromonadaceae</taxon>
        <taxon>Alteromonas/Salinimonas group</taxon>
        <taxon>Alteromonas</taxon>
    </lineage>
</organism>
<dbReference type="SUPFAM" id="SSF55729">
    <property type="entry name" value="Acyl-CoA N-acyltransferases (Nat)"/>
    <property type="match status" value="1"/>
</dbReference>
<gene>
    <name evidence="2" type="ORF">QTP81_03270</name>
</gene>
<evidence type="ECO:0000259" key="1">
    <source>
        <dbReference type="Pfam" id="PF13480"/>
    </source>
</evidence>
<dbReference type="Pfam" id="PF13480">
    <property type="entry name" value="Acetyltransf_6"/>
    <property type="match status" value="1"/>
</dbReference>
<dbReference type="Gene3D" id="3.40.630.30">
    <property type="match status" value="1"/>
</dbReference>
<dbReference type="InterPro" id="IPR050644">
    <property type="entry name" value="PG_Glycine_Bridge_Synth"/>
</dbReference>
<evidence type="ECO:0000313" key="2">
    <source>
        <dbReference type="EMBL" id="MDM7859627.1"/>
    </source>
</evidence>
<dbReference type="EMBL" id="JAUCBP010000002">
    <property type="protein sequence ID" value="MDM7859627.1"/>
    <property type="molecule type" value="Genomic_DNA"/>
</dbReference>
<dbReference type="PANTHER" id="PTHR36174:SF1">
    <property type="entry name" value="LIPID II:GLYCINE GLYCYLTRANSFERASE"/>
    <property type="match status" value="1"/>
</dbReference>
<reference evidence="2 3" key="1">
    <citation type="submission" date="2023-06" db="EMBL/GenBank/DDBJ databases">
        <title>Alteromonas sp. ASW11-36 isolated from intertidal sand.</title>
        <authorList>
            <person name="Li Y."/>
        </authorList>
    </citation>
    <scope>NUCLEOTIDE SEQUENCE [LARGE SCALE GENOMIC DNA]</scope>
    <source>
        <strain evidence="2 3">ASW11-36</strain>
    </source>
</reference>